<dbReference type="InterPro" id="IPR027474">
    <property type="entry name" value="L-asparaginase_N"/>
</dbReference>
<feature type="active site" evidence="3">
    <location>
        <position position="87"/>
    </location>
</feature>
<name>A0ABT2YVQ3_9GAMM</name>
<dbReference type="PIRSF" id="PIRSF001220">
    <property type="entry name" value="L-ASNase_gatD"/>
    <property type="match status" value="1"/>
</dbReference>
<comment type="caution">
    <text evidence="6">The sequence shown here is derived from an EMBL/GenBank/DDBJ whole genome shotgun (WGS) entry which is preliminary data.</text>
</comment>
<proteinExistence type="predicted"/>
<sequence length="324" mass="34970">MKIYIAYTGGTIGMVPSEVGLVPDSAFAQQLAEQLDLAKELKHDFVIESYENLIDSSNATPKDWVMIAHDIEKKWQEFDGFVVLHGTDTMAYSAAALSHMFLNADKPIVITGSQVPLYKARSDAMNNVLGAISACEHVSGVFLFFAGRLIDGDRAHKAHTSDWQAFYSPNYPEKGTLGIDWQWRDKVGSAPAPVAESHVQIPDMDEGTVTILPVFPGVQAEHWQGLLNPTIKGAVLWSYGAGHAPDQNQAILTLLKTATDQGVVIVNVSQCGAGSVTAGTYAVGSALVNAGVISGRDMTYEAAFTKLHFLIGLGLNSEEIRDTF</sequence>
<evidence type="ECO:0000256" key="1">
    <source>
        <dbReference type="ARBA" id="ARBA00012920"/>
    </source>
</evidence>
<dbReference type="InterPro" id="IPR041725">
    <property type="entry name" value="L-asparaginase_I"/>
</dbReference>
<dbReference type="SMART" id="SM00870">
    <property type="entry name" value="Asparaginase"/>
    <property type="match status" value="1"/>
</dbReference>
<evidence type="ECO:0000259" key="4">
    <source>
        <dbReference type="Pfam" id="PF00710"/>
    </source>
</evidence>
<dbReference type="PANTHER" id="PTHR11707:SF28">
    <property type="entry name" value="60 KDA LYSOPHOSPHOLIPASE"/>
    <property type="match status" value="1"/>
</dbReference>
<dbReference type="Pfam" id="PF17763">
    <property type="entry name" value="Asparaginase_C"/>
    <property type="match status" value="1"/>
</dbReference>
<dbReference type="PRINTS" id="PR00139">
    <property type="entry name" value="ASNGLNASE"/>
</dbReference>
<dbReference type="InterPro" id="IPR006034">
    <property type="entry name" value="Asparaginase/glutaminase-like"/>
</dbReference>
<dbReference type="PIRSF" id="PIRSF500176">
    <property type="entry name" value="L_ASNase"/>
    <property type="match status" value="1"/>
</dbReference>
<evidence type="ECO:0000313" key="6">
    <source>
        <dbReference type="EMBL" id="MCV2403969.1"/>
    </source>
</evidence>
<dbReference type="Gene3D" id="3.40.50.1170">
    <property type="entry name" value="L-asparaginase, N-terminal domain"/>
    <property type="match status" value="1"/>
</dbReference>
<dbReference type="InterPro" id="IPR027473">
    <property type="entry name" value="L-asparaginase_C"/>
</dbReference>
<dbReference type="Gene3D" id="3.40.50.40">
    <property type="match status" value="1"/>
</dbReference>
<reference evidence="6 7" key="1">
    <citation type="submission" date="2022-10" db="EMBL/GenBank/DDBJ databases">
        <title>Marinomonas transparenta sp. nov. and Marinomonas sargassi sp. nov., isolated from marine alga (Sargassum natans (L.) Gaillon).</title>
        <authorList>
            <person name="Wang Y."/>
        </authorList>
    </citation>
    <scope>NUCLEOTIDE SEQUENCE [LARGE SCALE GENOMIC DNA]</scope>
    <source>
        <strain evidence="6 7">C2222</strain>
    </source>
</reference>
<dbReference type="InterPro" id="IPR040919">
    <property type="entry name" value="Asparaginase_C"/>
</dbReference>
<evidence type="ECO:0000313" key="7">
    <source>
        <dbReference type="Proteomes" id="UP001209713"/>
    </source>
</evidence>
<dbReference type="NCBIfam" id="TIGR00519">
    <property type="entry name" value="asnASE_I"/>
    <property type="match status" value="1"/>
</dbReference>
<gene>
    <name evidence="6" type="ORF">OFY17_13955</name>
</gene>
<evidence type="ECO:0000256" key="3">
    <source>
        <dbReference type="PROSITE-ProRule" id="PRU10100"/>
    </source>
</evidence>
<dbReference type="EC" id="3.5.1.1" evidence="1"/>
<dbReference type="Proteomes" id="UP001209713">
    <property type="component" value="Unassembled WGS sequence"/>
</dbReference>
<dbReference type="InterPro" id="IPR036152">
    <property type="entry name" value="Asp/glu_Ase-like_sf"/>
</dbReference>
<feature type="domain" description="Asparaginase/glutaminase C-terminal" evidence="5">
    <location>
        <begin position="209"/>
        <end position="324"/>
    </location>
</feature>
<dbReference type="InterPro" id="IPR037152">
    <property type="entry name" value="L-asparaginase_N_sf"/>
</dbReference>
<keyword evidence="7" id="KW-1185">Reference proteome</keyword>
<protein>
    <recommendedName>
        <fullName evidence="1">asparaginase</fullName>
        <ecNumber evidence="1">3.5.1.1</ecNumber>
    </recommendedName>
</protein>
<dbReference type="PANTHER" id="PTHR11707">
    <property type="entry name" value="L-ASPARAGINASE"/>
    <property type="match status" value="1"/>
</dbReference>
<dbReference type="GO" id="GO:0004067">
    <property type="term" value="F:asparaginase activity"/>
    <property type="evidence" value="ECO:0007669"/>
    <property type="project" value="UniProtKB-EC"/>
</dbReference>
<feature type="domain" description="L-asparaginase N-terminal" evidence="4">
    <location>
        <begin position="2"/>
        <end position="184"/>
    </location>
</feature>
<dbReference type="RefSeq" id="WP_263531353.1">
    <property type="nucleotide sequence ID" value="NZ_JAOVZB010000007.1"/>
</dbReference>
<evidence type="ECO:0000256" key="2">
    <source>
        <dbReference type="ARBA" id="ARBA00022801"/>
    </source>
</evidence>
<dbReference type="SFLD" id="SFLDS00057">
    <property type="entry name" value="Glutaminase/Asparaginase"/>
    <property type="match status" value="1"/>
</dbReference>
<evidence type="ECO:0000259" key="5">
    <source>
        <dbReference type="Pfam" id="PF17763"/>
    </source>
</evidence>
<dbReference type="Pfam" id="PF00710">
    <property type="entry name" value="Asparaginase"/>
    <property type="match status" value="1"/>
</dbReference>
<dbReference type="EMBL" id="JAOVZB010000007">
    <property type="protein sequence ID" value="MCV2403969.1"/>
    <property type="molecule type" value="Genomic_DNA"/>
</dbReference>
<dbReference type="InterPro" id="IPR027475">
    <property type="entry name" value="Asparaginase/glutaminase_AS2"/>
</dbReference>
<organism evidence="6 7">
    <name type="scientific">Marinomonas sargassi</name>
    <dbReference type="NCBI Taxonomy" id="2984494"/>
    <lineage>
        <taxon>Bacteria</taxon>
        <taxon>Pseudomonadati</taxon>
        <taxon>Pseudomonadota</taxon>
        <taxon>Gammaproteobacteria</taxon>
        <taxon>Oceanospirillales</taxon>
        <taxon>Oceanospirillaceae</taxon>
        <taxon>Marinomonas</taxon>
    </lineage>
</organism>
<dbReference type="PROSITE" id="PS00917">
    <property type="entry name" value="ASN_GLN_ASE_2"/>
    <property type="match status" value="1"/>
</dbReference>
<accession>A0ABT2YVQ3</accession>
<keyword evidence="2 6" id="KW-0378">Hydrolase</keyword>
<dbReference type="InterPro" id="IPR006033">
    <property type="entry name" value="AsnA_fam"/>
</dbReference>
<dbReference type="CDD" id="cd08963">
    <property type="entry name" value="L-asparaginase_I"/>
    <property type="match status" value="1"/>
</dbReference>
<dbReference type="PROSITE" id="PS51732">
    <property type="entry name" value="ASN_GLN_ASE_3"/>
    <property type="match status" value="1"/>
</dbReference>
<dbReference type="SUPFAM" id="SSF53774">
    <property type="entry name" value="Glutaminase/Asparaginase"/>
    <property type="match status" value="1"/>
</dbReference>